<reference evidence="3" key="1">
    <citation type="submission" date="2023-04" db="EMBL/GenBank/DDBJ databases">
        <authorList>
            <person name="Vijverberg K."/>
            <person name="Xiong W."/>
            <person name="Schranz E."/>
        </authorList>
    </citation>
    <scope>NUCLEOTIDE SEQUENCE</scope>
</reference>
<protein>
    <submittedName>
        <fullName evidence="3">Uncharacterized protein</fullName>
    </submittedName>
</protein>
<proteinExistence type="predicted"/>
<dbReference type="Proteomes" id="UP001177003">
    <property type="component" value="Chromosome 7"/>
</dbReference>
<feature type="coiled-coil region" evidence="1">
    <location>
        <begin position="89"/>
        <end position="119"/>
    </location>
</feature>
<keyword evidence="1" id="KW-0175">Coiled coil</keyword>
<gene>
    <name evidence="3" type="ORF">LSALG_LOCUS31378</name>
</gene>
<accession>A0AA35ZGV3</accession>
<evidence type="ECO:0000313" key="3">
    <source>
        <dbReference type="EMBL" id="CAI9292298.1"/>
    </source>
</evidence>
<keyword evidence="4" id="KW-1185">Reference proteome</keyword>
<organism evidence="3 4">
    <name type="scientific">Lactuca saligna</name>
    <name type="common">Willowleaf lettuce</name>
    <dbReference type="NCBI Taxonomy" id="75948"/>
    <lineage>
        <taxon>Eukaryota</taxon>
        <taxon>Viridiplantae</taxon>
        <taxon>Streptophyta</taxon>
        <taxon>Embryophyta</taxon>
        <taxon>Tracheophyta</taxon>
        <taxon>Spermatophyta</taxon>
        <taxon>Magnoliopsida</taxon>
        <taxon>eudicotyledons</taxon>
        <taxon>Gunneridae</taxon>
        <taxon>Pentapetalae</taxon>
        <taxon>asterids</taxon>
        <taxon>campanulids</taxon>
        <taxon>Asterales</taxon>
        <taxon>Asteraceae</taxon>
        <taxon>Cichorioideae</taxon>
        <taxon>Cichorieae</taxon>
        <taxon>Lactucinae</taxon>
        <taxon>Lactuca</taxon>
    </lineage>
</organism>
<evidence type="ECO:0000313" key="4">
    <source>
        <dbReference type="Proteomes" id="UP001177003"/>
    </source>
</evidence>
<dbReference type="EMBL" id="OX465083">
    <property type="protein sequence ID" value="CAI9292298.1"/>
    <property type="molecule type" value="Genomic_DNA"/>
</dbReference>
<name>A0AA35ZGV3_LACSI</name>
<dbReference type="AlphaFoldDB" id="A0AA35ZGV3"/>
<evidence type="ECO:0000256" key="1">
    <source>
        <dbReference type="SAM" id="Coils"/>
    </source>
</evidence>
<sequence>MDKLAQKTEKAKRSINICEDWLRLVILYSPSRYERTTQERIVEPTDETEQKPKSKDQKDNEAFISNGREKVVDDVDEEEVLSEGEKLVKKKCDKELDNLLNLRRELEETEVEAEIAKVTLATQKSLFPL</sequence>
<feature type="region of interest" description="Disordered" evidence="2">
    <location>
        <begin position="36"/>
        <end position="64"/>
    </location>
</feature>
<evidence type="ECO:0000256" key="2">
    <source>
        <dbReference type="SAM" id="MobiDB-lite"/>
    </source>
</evidence>